<dbReference type="PROSITE" id="PS50010">
    <property type="entry name" value="DH_2"/>
    <property type="match status" value="1"/>
</dbReference>
<dbReference type="GO" id="GO:0005085">
    <property type="term" value="F:guanyl-nucleotide exchange factor activity"/>
    <property type="evidence" value="ECO:0007669"/>
    <property type="project" value="InterPro"/>
</dbReference>
<feature type="compositionally biased region" description="Gly residues" evidence="1">
    <location>
        <begin position="849"/>
        <end position="859"/>
    </location>
</feature>
<protein>
    <recommendedName>
        <fullName evidence="2">DH domain-containing protein</fullName>
    </recommendedName>
</protein>
<evidence type="ECO:0000259" key="2">
    <source>
        <dbReference type="PROSITE" id="PS50010"/>
    </source>
</evidence>
<dbReference type="CDD" id="cd00160">
    <property type="entry name" value="RhoGEF"/>
    <property type="match status" value="1"/>
</dbReference>
<dbReference type="InterPro" id="IPR000219">
    <property type="entry name" value="DH_dom"/>
</dbReference>
<sequence length="1172" mass="126034">MTEKKAKNYSGVFAADGAGVDNVPSPQDSVESYTTAQDSSPLALPPALPPIFTNNEFTTTAISSSPPTIPPRSPLRPAPRPRAASVNPPPIQHQMPLLHAKSFGTLSGLLGSITQQAQSPQIQTHLVDVLKPLPLPPDPVPDSPLPLSPVDNDSTESTESLLQTAAPIVTPAGSGTTSKRTHALLELLSSERAYASDLALIRDVHIPLALGHQTTFNNSPPSSSSSSSSSSTRTLSTSSSGSASSATLVSHPSPMTKEDAKIIFGNIAELAEFSDAFCDLLQEALGDVIEGGTGEDHVGLLFLEIIPKLEPPYKTYITRHPTALSHLTSLTSPPSPSLQTYLEKTVQLTSALTHSWDLPSLLIKPVQRLLKYPLLLSTIFEETPLDHGDKARLKEARGRMEEVARGVNEGRRRWEVVRDVLNGGKEGGGKDGKRKGEKRTSGGGGSGGLGVAASVRLGRMKSFTKKVSSLGLPSNEEAHEEAALVARLEKRLRETDIFIHTFAKQAKEWGASVKALHFQLLVWSVGFGKVIGVVGPDGFEGEGESASEAFDAFLSVIRRSVLVLCDELEAAIEKRLLIALSRLVSSMKAPYRLLEAMHTLEPLHSTLLHHSFTPSSRPPPALLEASQSYVALRGQLAVELPVYLESLERGVKGVVRVFGSWQGGFWEGVRGRWGELWDALKMDGEELDGGPGPGGAPGEVAGGAEETIRRWWDRWREVGAEVDGLEIVTPLPRERDKEKDRERDRDRDGRSAMREREKEKLRANGSVANVLASLDPTPLSLSHPPTPTPSAYRASFSDEEDLREVGEVMGDGIDRAYAHAYYAVMAGASQPHPPTQMKEERRRRPRTPGGSGNWDGGSGRAMQVEKRRSMESLQSGKSAKSGKSGRSRRSGSSAGLQYPPYTLADEVGDIMASLHPPPPTPTRNASVPVPASSGRVNGHGRRKGSVSNGSTVTLSAPQTPPQYDDDRGGGDGKGAATPSRKPSFKRRWTASTMKASESSSSSTIRPRSPSPPPVSISKSHQPPPVSSRSSSFATLKEPTPSHASSRHNGLRSAPSAAFAQSHSSTPSSTPSPRRTPTRDLEPIRPRRSLGRALYACRVVHPCEPPSNVSYHSLPFFPLRPGAKFDVLTEAGHPSSHQDLPLYVDDGEDCLLLVRDHNGQIGWALASFLMPVD</sequence>
<feature type="compositionally biased region" description="Polar residues" evidence="1">
    <location>
        <begin position="945"/>
        <end position="957"/>
    </location>
</feature>
<feature type="region of interest" description="Disordered" evidence="1">
    <location>
        <begin position="135"/>
        <end position="159"/>
    </location>
</feature>
<dbReference type="InParanoid" id="A0A067Q131"/>
<feature type="compositionally biased region" description="Polar residues" evidence="1">
    <location>
        <begin position="24"/>
        <end position="40"/>
    </location>
</feature>
<feature type="region of interest" description="Disordered" evidence="1">
    <location>
        <begin position="213"/>
        <end position="252"/>
    </location>
</feature>
<dbReference type="OrthoDB" id="10256089at2759"/>
<dbReference type="HOGENOM" id="CLU_004370_0_0_1"/>
<feature type="region of interest" description="Disordered" evidence="1">
    <location>
        <begin position="1"/>
        <end position="86"/>
    </location>
</feature>
<keyword evidence="4" id="KW-1185">Reference proteome</keyword>
<reference evidence="4" key="1">
    <citation type="journal article" date="2014" name="Proc. Natl. Acad. Sci. U.S.A.">
        <title>Extensive sampling of basidiomycete genomes demonstrates inadequacy of the white-rot/brown-rot paradigm for wood decay fungi.</title>
        <authorList>
            <person name="Riley R."/>
            <person name="Salamov A.A."/>
            <person name="Brown D.W."/>
            <person name="Nagy L.G."/>
            <person name="Floudas D."/>
            <person name="Held B.W."/>
            <person name="Levasseur A."/>
            <person name="Lombard V."/>
            <person name="Morin E."/>
            <person name="Otillar R."/>
            <person name="Lindquist E.A."/>
            <person name="Sun H."/>
            <person name="LaButti K.M."/>
            <person name="Schmutz J."/>
            <person name="Jabbour D."/>
            <person name="Luo H."/>
            <person name="Baker S.E."/>
            <person name="Pisabarro A.G."/>
            <person name="Walton J.D."/>
            <person name="Blanchette R.A."/>
            <person name="Henrissat B."/>
            <person name="Martin F."/>
            <person name="Cullen D."/>
            <person name="Hibbett D.S."/>
            <person name="Grigoriev I.V."/>
        </authorList>
    </citation>
    <scope>NUCLEOTIDE SEQUENCE [LARGE SCALE GENOMIC DNA]</scope>
    <source>
        <strain evidence="4">MUCL 33604</strain>
    </source>
</reference>
<dbReference type="SUPFAM" id="SSF48065">
    <property type="entry name" value="DBL homology domain (DH-domain)"/>
    <property type="match status" value="1"/>
</dbReference>
<feature type="region of interest" description="Disordered" evidence="1">
    <location>
        <begin position="733"/>
        <end position="798"/>
    </location>
</feature>
<dbReference type="InterPro" id="IPR051492">
    <property type="entry name" value="Dynamin-Rho_GEF"/>
</dbReference>
<dbReference type="STRING" id="933084.A0A067Q131"/>
<dbReference type="GO" id="GO:0005737">
    <property type="term" value="C:cytoplasm"/>
    <property type="evidence" value="ECO:0007669"/>
    <property type="project" value="TreeGrafter"/>
</dbReference>
<feature type="compositionally biased region" description="Low complexity" evidence="1">
    <location>
        <begin position="990"/>
        <end position="1007"/>
    </location>
</feature>
<feature type="domain" description="DH" evidence="2">
    <location>
        <begin position="179"/>
        <end position="410"/>
    </location>
</feature>
<name>A0A067Q131_9AGAM</name>
<dbReference type="SMART" id="SM00325">
    <property type="entry name" value="RhoGEF"/>
    <property type="match status" value="1"/>
</dbReference>
<feature type="compositionally biased region" description="Basic and acidic residues" evidence="1">
    <location>
        <begin position="733"/>
        <end position="762"/>
    </location>
</feature>
<accession>A0A067Q131</accession>
<proteinExistence type="predicted"/>
<feature type="compositionally biased region" description="Low complexity" evidence="1">
    <location>
        <begin position="1063"/>
        <end position="1074"/>
    </location>
</feature>
<gene>
    <name evidence="3" type="ORF">JAAARDRAFT_194957</name>
</gene>
<evidence type="ECO:0000313" key="3">
    <source>
        <dbReference type="EMBL" id="KDQ56301.1"/>
    </source>
</evidence>
<dbReference type="PANTHER" id="PTHR22834:SF20">
    <property type="entry name" value="SH3 DOMAIN-CONTAINING PROTEIN"/>
    <property type="match status" value="1"/>
</dbReference>
<dbReference type="InterPro" id="IPR035899">
    <property type="entry name" value="DBL_dom_sf"/>
</dbReference>
<organism evidence="3 4">
    <name type="scientific">Jaapia argillacea MUCL 33604</name>
    <dbReference type="NCBI Taxonomy" id="933084"/>
    <lineage>
        <taxon>Eukaryota</taxon>
        <taxon>Fungi</taxon>
        <taxon>Dikarya</taxon>
        <taxon>Basidiomycota</taxon>
        <taxon>Agaricomycotina</taxon>
        <taxon>Agaricomycetes</taxon>
        <taxon>Agaricomycetidae</taxon>
        <taxon>Jaapiales</taxon>
        <taxon>Jaapiaceae</taxon>
        <taxon>Jaapia</taxon>
    </lineage>
</organism>
<feature type="compositionally biased region" description="Pro residues" evidence="1">
    <location>
        <begin position="135"/>
        <end position="147"/>
    </location>
</feature>
<dbReference type="PANTHER" id="PTHR22834">
    <property type="entry name" value="NUCLEAR FUSION PROTEIN FUS2"/>
    <property type="match status" value="1"/>
</dbReference>
<dbReference type="EMBL" id="KL197722">
    <property type="protein sequence ID" value="KDQ56301.1"/>
    <property type="molecule type" value="Genomic_DNA"/>
</dbReference>
<feature type="compositionally biased region" description="Low complexity" evidence="1">
    <location>
        <begin position="219"/>
        <end position="250"/>
    </location>
</feature>
<dbReference type="AlphaFoldDB" id="A0A067Q131"/>
<feature type="region of interest" description="Disordered" evidence="1">
    <location>
        <begin position="420"/>
        <end position="449"/>
    </location>
</feature>
<evidence type="ECO:0000256" key="1">
    <source>
        <dbReference type="SAM" id="MobiDB-lite"/>
    </source>
</evidence>
<evidence type="ECO:0000313" key="4">
    <source>
        <dbReference type="Proteomes" id="UP000027265"/>
    </source>
</evidence>
<dbReference type="Gene3D" id="1.20.900.10">
    <property type="entry name" value="Dbl homology (DH) domain"/>
    <property type="match status" value="1"/>
</dbReference>
<feature type="compositionally biased region" description="Low complexity" evidence="1">
    <location>
        <begin position="773"/>
        <end position="783"/>
    </location>
</feature>
<feature type="compositionally biased region" description="Gly residues" evidence="1">
    <location>
        <begin position="689"/>
        <end position="701"/>
    </location>
</feature>
<feature type="compositionally biased region" description="Pro residues" evidence="1">
    <location>
        <begin position="67"/>
        <end position="80"/>
    </location>
</feature>
<dbReference type="Proteomes" id="UP000027265">
    <property type="component" value="Unassembled WGS sequence"/>
</dbReference>
<dbReference type="Pfam" id="PF00621">
    <property type="entry name" value="RhoGEF"/>
    <property type="match status" value="1"/>
</dbReference>
<feature type="region of interest" description="Disordered" evidence="1">
    <location>
        <begin position="827"/>
        <end position="1086"/>
    </location>
</feature>
<feature type="region of interest" description="Disordered" evidence="1">
    <location>
        <begin position="683"/>
        <end position="702"/>
    </location>
</feature>